<evidence type="ECO:0000256" key="8">
    <source>
        <dbReference type="ARBA" id="ARBA00022777"/>
    </source>
</evidence>
<evidence type="ECO:0000256" key="2">
    <source>
        <dbReference type="ARBA" id="ARBA00004141"/>
    </source>
</evidence>
<keyword evidence="11" id="KW-0902">Two-component regulatory system</keyword>
<dbReference type="InterPro" id="IPR005467">
    <property type="entry name" value="His_kinase_dom"/>
</dbReference>
<evidence type="ECO:0000256" key="12">
    <source>
        <dbReference type="ARBA" id="ARBA00023136"/>
    </source>
</evidence>
<keyword evidence="4" id="KW-0597">Phosphoprotein</keyword>
<dbReference type="STRING" id="365046.Rta_26830"/>
<reference evidence="15 16" key="2">
    <citation type="journal article" date="2011" name="PLoS ONE">
        <title>The Cyst-Dividing Bacterium Ramlibacter tataouinensis TTB310 Genome Reveals a Well-Stocked Toolbox for Adaptation to a Desert Environment.</title>
        <authorList>
            <person name="De Luca G."/>
            <person name="Barakat M."/>
            <person name="Ortet P."/>
            <person name="Fochesato S."/>
            <person name="Jourlin-Castelli C."/>
            <person name="Ansaldi M."/>
            <person name="Py B."/>
            <person name="Fichant G."/>
            <person name="Coutinho P.M."/>
            <person name="Voulhoux R."/>
            <person name="Bastien O."/>
            <person name="Marechal E."/>
            <person name="Henrissat B."/>
            <person name="Quentin Y."/>
            <person name="Noirot P."/>
            <person name="Filloux A."/>
            <person name="Mejean V."/>
            <person name="Dubow M.S."/>
            <person name="Barras F."/>
            <person name="Barbe V."/>
            <person name="Weissenbach J."/>
            <person name="Mihalcescu I."/>
            <person name="Vermeglio A."/>
            <person name="Achouak W."/>
            <person name="Heulin T."/>
        </authorList>
    </citation>
    <scope>NUCLEOTIDE SEQUENCE [LARGE SCALE GENOMIC DNA]</scope>
    <source>
        <strain evidence="16">ATCC BAA-407 / DSM 14655 / LMG 21543 / TTB310</strain>
    </source>
</reference>
<dbReference type="PANTHER" id="PTHR45569">
    <property type="entry name" value="SENSOR PROTEIN KDPD"/>
    <property type="match status" value="1"/>
</dbReference>
<dbReference type="Gene3D" id="1.10.287.130">
    <property type="match status" value="1"/>
</dbReference>
<keyword evidence="8 15" id="KW-0418">Kinase</keyword>
<dbReference type="PANTHER" id="PTHR45569:SF1">
    <property type="entry name" value="SENSOR PROTEIN KDPD"/>
    <property type="match status" value="1"/>
</dbReference>
<evidence type="ECO:0000256" key="11">
    <source>
        <dbReference type="ARBA" id="ARBA00023012"/>
    </source>
</evidence>
<evidence type="ECO:0000256" key="3">
    <source>
        <dbReference type="ARBA" id="ARBA00012438"/>
    </source>
</evidence>
<dbReference type="InterPro" id="IPR004358">
    <property type="entry name" value="Sig_transdc_His_kin-like_C"/>
</dbReference>
<dbReference type="SMART" id="SM00387">
    <property type="entry name" value="HATPase_c"/>
    <property type="match status" value="1"/>
</dbReference>
<dbReference type="Gene3D" id="1.20.120.620">
    <property type="entry name" value="Backbone structure of the membrane domain of e. Coli histidine kinase receptor kdpd"/>
    <property type="match status" value="1"/>
</dbReference>
<organism evidence="15 16">
    <name type="scientific">Ramlibacter tataouinensis (strain ATCC BAA-407 / DSM 14655 / LMG 21543 / TTB310)</name>
    <dbReference type="NCBI Taxonomy" id="365046"/>
    <lineage>
        <taxon>Bacteria</taxon>
        <taxon>Pseudomonadati</taxon>
        <taxon>Pseudomonadota</taxon>
        <taxon>Betaproteobacteria</taxon>
        <taxon>Burkholderiales</taxon>
        <taxon>Comamonadaceae</taxon>
        <taxon>Ramlibacter</taxon>
    </lineage>
</organism>
<dbReference type="Pfam" id="PF00512">
    <property type="entry name" value="HisKA"/>
    <property type="match status" value="1"/>
</dbReference>
<dbReference type="PROSITE" id="PS50109">
    <property type="entry name" value="HIS_KIN"/>
    <property type="match status" value="1"/>
</dbReference>
<keyword evidence="6 13" id="KW-0812">Transmembrane</keyword>
<dbReference type="eggNOG" id="COG2205">
    <property type="taxonomic scope" value="Bacteria"/>
</dbReference>
<dbReference type="SMART" id="SM00388">
    <property type="entry name" value="HisKA"/>
    <property type="match status" value="1"/>
</dbReference>
<dbReference type="InterPro" id="IPR003661">
    <property type="entry name" value="HisK_dim/P_dom"/>
</dbReference>
<dbReference type="Pfam" id="PF02518">
    <property type="entry name" value="HATPase_c"/>
    <property type="match status" value="1"/>
</dbReference>
<evidence type="ECO:0000256" key="10">
    <source>
        <dbReference type="ARBA" id="ARBA00022989"/>
    </source>
</evidence>
<dbReference type="Gene3D" id="3.30.450.40">
    <property type="match status" value="1"/>
</dbReference>
<dbReference type="InterPro" id="IPR003594">
    <property type="entry name" value="HATPase_dom"/>
</dbReference>
<dbReference type="InterPro" id="IPR052023">
    <property type="entry name" value="Histidine_kinase_KdpD"/>
</dbReference>
<dbReference type="PATRIC" id="fig|365046.3.peg.2743"/>
<evidence type="ECO:0000256" key="13">
    <source>
        <dbReference type="SAM" id="Phobius"/>
    </source>
</evidence>
<keyword evidence="9" id="KW-0067">ATP-binding</keyword>
<dbReference type="KEGG" id="rta:Rta_26830"/>
<protein>
    <recommendedName>
        <fullName evidence="3">histidine kinase</fullName>
        <ecNumber evidence="3">2.7.13.3</ecNumber>
    </recommendedName>
</protein>
<evidence type="ECO:0000256" key="5">
    <source>
        <dbReference type="ARBA" id="ARBA00022679"/>
    </source>
</evidence>
<dbReference type="GO" id="GO:0000155">
    <property type="term" value="F:phosphorelay sensor kinase activity"/>
    <property type="evidence" value="ECO:0007669"/>
    <property type="project" value="InterPro"/>
</dbReference>
<name>F5Y4D7_RAMTT</name>
<comment type="subcellular location">
    <subcellularLocation>
        <location evidence="2">Membrane</location>
        <topology evidence="2">Multi-pass membrane protein</topology>
    </subcellularLocation>
</comment>
<dbReference type="CDD" id="cd00075">
    <property type="entry name" value="HATPase"/>
    <property type="match status" value="1"/>
</dbReference>
<dbReference type="HOGENOM" id="CLU_000445_89_5_4"/>
<evidence type="ECO:0000256" key="6">
    <source>
        <dbReference type="ARBA" id="ARBA00022692"/>
    </source>
</evidence>
<evidence type="ECO:0000313" key="16">
    <source>
        <dbReference type="Proteomes" id="UP000008385"/>
    </source>
</evidence>
<dbReference type="InterPro" id="IPR038318">
    <property type="entry name" value="KdpD_sf"/>
</dbReference>
<evidence type="ECO:0000256" key="4">
    <source>
        <dbReference type="ARBA" id="ARBA00022553"/>
    </source>
</evidence>
<proteinExistence type="predicted"/>
<feature type="transmembrane region" description="Helical" evidence="13">
    <location>
        <begin position="70"/>
        <end position="89"/>
    </location>
</feature>
<evidence type="ECO:0000313" key="15">
    <source>
        <dbReference type="EMBL" id="AEG93784.1"/>
    </source>
</evidence>
<dbReference type="InterPro" id="IPR036097">
    <property type="entry name" value="HisK_dim/P_sf"/>
</dbReference>
<feature type="transmembrane region" description="Helical" evidence="13">
    <location>
        <begin position="28"/>
        <end position="58"/>
    </location>
</feature>
<comment type="catalytic activity">
    <reaction evidence="1">
        <text>ATP + protein L-histidine = ADP + protein N-phospho-L-histidine.</text>
        <dbReference type="EC" id="2.7.13.3"/>
    </reaction>
</comment>
<dbReference type="AlphaFoldDB" id="F5Y4D7"/>
<keyword evidence="7" id="KW-0547">Nucleotide-binding</keyword>
<accession>F5Y4D7</accession>
<dbReference type="GO" id="GO:0005886">
    <property type="term" value="C:plasma membrane"/>
    <property type="evidence" value="ECO:0007669"/>
    <property type="project" value="TreeGrafter"/>
</dbReference>
<dbReference type="EMBL" id="CP000245">
    <property type="protein sequence ID" value="AEG93784.1"/>
    <property type="molecule type" value="Genomic_DNA"/>
</dbReference>
<evidence type="ECO:0000259" key="14">
    <source>
        <dbReference type="PROSITE" id="PS50109"/>
    </source>
</evidence>
<keyword evidence="12 13" id="KW-0472">Membrane</keyword>
<evidence type="ECO:0000256" key="7">
    <source>
        <dbReference type="ARBA" id="ARBA00022741"/>
    </source>
</evidence>
<dbReference type="EC" id="2.7.13.3" evidence="3"/>
<dbReference type="InterPro" id="IPR025201">
    <property type="entry name" value="KdpD_TM"/>
</dbReference>
<feature type="domain" description="Histidine kinase" evidence="14">
    <location>
        <begin position="262"/>
        <end position="475"/>
    </location>
</feature>
<dbReference type="InterPro" id="IPR029016">
    <property type="entry name" value="GAF-like_dom_sf"/>
</dbReference>
<dbReference type="PRINTS" id="PR00344">
    <property type="entry name" value="BCTRLSENSOR"/>
</dbReference>
<dbReference type="Gene3D" id="3.30.565.10">
    <property type="entry name" value="Histidine kinase-like ATPase, C-terminal domain"/>
    <property type="match status" value="1"/>
</dbReference>
<sequence length="482" mass="50494">MPAAAATAASAVLDPAMSVAGLAMVYLVAAVAGAVVLAMGPAALAALLCVVALNYFFVPPRRSLSVDGPEYWWLLASLLGLTLGLNALVARLRERRQQAERGQVQAAELHALGEAMALTRDHHAMARAAAAFLHGTLDLPCAVFLTQDTEGALTREAAPADGAFQRQPAEWAIANGRPLGRGCLDWPELPLWCAPFSRHRPAGAVQLLLPARAAPPADTVAHWHALARQVGLAVERERAAAAAARAEQAASAEAARNTLLASLSHDLRTPLAGIVGTASLLRIRGDDMPGLERQRLLGSLEDEALDMASMADNILQVARLSQPLAQLGLRWESIEDVLGAAVARVRRRWPQASIQLRAPHGLPPVQAEAGLLAQAIANLVDNAVRHGGSPPRIAVQLGKSREGVFIAVRDHGTGLPPGDPAKLFARWRSAAGGRAGGTGLGLAICQLCVQAHGGRITAKRCEPGAEFRVDLPAAAVPVQDPA</sequence>
<dbReference type="GO" id="GO:0005524">
    <property type="term" value="F:ATP binding"/>
    <property type="evidence" value="ECO:0007669"/>
    <property type="project" value="UniProtKB-KW"/>
</dbReference>
<dbReference type="Pfam" id="PF13493">
    <property type="entry name" value="DUF4118"/>
    <property type="match status" value="1"/>
</dbReference>
<gene>
    <name evidence="15" type="ordered locus">Rta_26830</name>
</gene>
<keyword evidence="5" id="KW-0808">Transferase</keyword>
<dbReference type="CDD" id="cd00082">
    <property type="entry name" value="HisKA"/>
    <property type="match status" value="1"/>
</dbReference>
<keyword evidence="10 13" id="KW-1133">Transmembrane helix</keyword>
<evidence type="ECO:0000256" key="9">
    <source>
        <dbReference type="ARBA" id="ARBA00022840"/>
    </source>
</evidence>
<reference evidence="16" key="1">
    <citation type="submission" date="2006-01" db="EMBL/GenBank/DDBJ databases">
        <title>Genome of the cyst-dividing bacterium Ramlibacter tataouinensis.</title>
        <authorList>
            <person name="Barakat M."/>
            <person name="Ortet P."/>
            <person name="De Luca G."/>
            <person name="Jourlin-Castelli C."/>
            <person name="Ansaldi M."/>
            <person name="Py B."/>
            <person name="Fichant G."/>
            <person name="Coutinho P."/>
            <person name="Voulhoux R."/>
            <person name="Bastien O."/>
            <person name="Roy S."/>
            <person name="Marechal E."/>
            <person name="Henrissat B."/>
            <person name="Quentin Y."/>
            <person name="Noirot P."/>
            <person name="Filloux A."/>
            <person name="Mejean V."/>
            <person name="DuBow M."/>
            <person name="Barras F."/>
            <person name="Heulin T."/>
        </authorList>
    </citation>
    <scope>NUCLEOTIDE SEQUENCE [LARGE SCALE GENOMIC DNA]</scope>
    <source>
        <strain evidence="16">ATCC BAA-407 / DSM 14655 / LMG 21543 / TTB310</strain>
    </source>
</reference>
<evidence type="ECO:0000256" key="1">
    <source>
        <dbReference type="ARBA" id="ARBA00000085"/>
    </source>
</evidence>
<dbReference type="SUPFAM" id="SSF55874">
    <property type="entry name" value="ATPase domain of HSP90 chaperone/DNA topoisomerase II/histidine kinase"/>
    <property type="match status" value="1"/>
</dbReference>
<dbReference type="Proteomes" id="UP000008385">
    <property type="component" value="Chromosome"/>
</dbReference>
<dbReference type="InterPro" id="IPR036890">
    <property type="entry name" value="HATPase_C_sf"/>
</dbReference>
<dbReference type="SUPFAM" id="SSF47384">
    <property type="entry name" value="Homodimeric domain of signal transducing histidine kinase"/>
    <property type="match status" value="1"/>
</dbReference>
<keyword evidence="16" id="KW-1185">Reference proteome</keyword>